<dbReference type="PANTHER" id="PTHR44259">
    <property type="entry name" value="OS07G0183000 PROTEIN-RELATED"/>
    <property type="match status" value="1"/>
</dbReference>
<dbReference type="Pfam" id="PF03478">
    <property type="entry name" value="Beta-prop_KIB1-4"/>
    <property type="match status" value="1"/>
</dbReference>
<accession>A0A5A7PSM6</accession>
<reference evidence="3" key="1">
    <citation type="journal article" date="2019" name="Curr. Biol.">
        <title>Genome Sequence of Striga asiatica Provides Insight into the Evolution of Plant Parasitism.</title>
        <authorList>
            <person name="Yoshida S."/>
            <person name="Kim S."/>
            <person name="Wafula E.K."/>
            <person name="Tanskanen J."/>
            <person name="Kim Y.M."/>
            <person name="Honaas L."/>
            <person name="Yang Z."/>
            <person name="Spallek T."/>
            <person name="Conn C.E."/>
            <person name="Ichihashi Y."/>
            <person name="Cheong K."/>
            <person name="Cui S."/>
            <person name="Der J.P."/>
            <person name="Gundlach H."/>
            <person name="Jiao Y."/>
            <person name="Hori C."/>
            <person name="Ishida J.K."/>
            <person name="Kasahara H."/>
            <person name="Kiba T."/>
            <person name="Kim M.S."/>
            <person name="Koo N."/>
            <person name="Laohavisit A."/>
            <person name="Lee Y.H."/>
            <person name="Lumba S."/>
            <person name="McCourt P."/>
            <person name="Mortimer J.C."/>
            <person name="Mutuku J.M."/>
            <person name="Nomura T."/>
            <person name="Sasaki-Sekimoto Y."/>
            <person name="Seto Y."/>
            <person name="Wang Y."/>
            <person name="Wakatake T."/>
            <person name="Sakakibara H."/>
            <person name="Demura T."/>
            <person name="Yamaguchi S."/>
            <person name="Yoneyama K."/>
            <person name="Manabe R.I."/>
            <person name="Nelson D.C."/>
            <person name="Schulman A.H."/>
            <person name="Timko M.P."/>
            <person name="dePamphilis C.W."/>
            <person name="Choi D."/>
            <person name="Shirasu K."/>
        </authorList>
    </citation>
    <scope>NUCLEOTIDE SEQUENCE [LARGE SCALE GENOMIC DNA]</scope>
    <source>
        <strain evidence="3">cv. UVA1</strain>
    </source>
</reference>
<dbReference type="Proteomes" id="UP000325081">
    <property type="component" value="Unassembled WGS sequence"/>
</dbReference>
<comment type="caution">
    <text evidence="2">The sequence shown here is derived from an EMBL/GenBank/DDBJ whole genome shotgun (WGS) entry which is preliminary data.</text>
</comment>
<evidence type="ECO:0000313" key="3">
    <source>
        <dbReference type="Proteomes" id="UP000325081"/>
    </source>
</evidence>
<organism evidence="2 3">
    <name type="scientific">Striga asiatica</name>
    <name type="common">Asiatic witchweed</name>
    <name type="synonym">Buchnera asiatica</name>
    <dbReference type="NCBI Taxonomy" id="4170"/>
    <lineage>
        <taxon>Eukaryota</taxon>
        <taxon>Viridiplantae</taxon>
        <taxon>Streptophyta</taxon>
        <taxon>Embryophyta</taxon>
        <taxon>Tracheophyta</taxon>
        <taxon>Spermatophyta</taxon>
        <taxon>Magnoliopsida</taxon>
        <taxon>eudicotyledons</taxon>
        <taxon>Gunneridae</taxon>
        <taxon>Pentapetalae</taxon>
        <taxon>asterids</taxon>
        <taxon>lamiids</taxon>
        <taxon>Lamiales</taxon>
        <taxon>Orobanchaceae</taxon>
        <taxon>Buchnereae</taxon>
        <taxon>Striga</taxon>
    </lineage>
</organism>
<dbReference type="AlphaFoldDB" id="A0A5A7PSM6"/>
<protein>
    <recommendedName>
        <fullName evidence="1">KIB1-4 beta-propeller domain-containing protein</fullName>
    </recommendedName>
</protein>
<evidence type="ECO:0000259" key="1">
    <source>
        <dbReference type="Pfam" id="PF03478"/>
    </source>
</evidence>
<gene>
    <name evidence="2" type="ORF">STAS_12055</name>
</gene>
<proteinExistence type="predicted"/>
<name>A0A5A7PSM6_STRAF</name>
<feature type="domain" description="KIB1-4 beta-propeller" evidence="1">
    <location>
        <begin position="97"/>
        <end position="430"/>
    </location>
</feature>
<dbReference type="InterPro" id="IPR050942">
    <property type="entry name" value="F-box_BR-signaling"/>
</dbReference>
<dbReference type="EMBL" id="BKCP01005017">
    <property type="protein sequence ID" value="GER35754.1"/>
    <property type="molecule type" value="Genomic_DNA"/>
</dbReference>
<evidence type="ECO:0000313" key="2">
    <source>
        <dbReference type="EMBL" id="GER35754.1"/>
    </source>
</evidence>
<keyword evidence="3" id="KW-1185">Reference proteome</keyword>
<dbReference type="PANTHER" id="PTHR44259:SF37">
    <property type="entry name" value="DUF1618 DOMAIN-CONTAINING PROTEIN"/>
    <property type="match status" value="1"/>
</dbReference>
<dbReference type="InterPro" id="IPR005174">
    <property type="entry name" value="KIB1-4_b-propeller"/>
</dbReference>
<sequence length="463" mass="52196">MASSFSLTRPIDRKWFAGFHNHPSVGKLTPGSCSSAQFCMYRLNSSFYPKGMRTLAEPMLSRPLPTQNPSSSSSPWLMLPPAFDVDATGAATRSYKFYSLAENKIVTLSTAKSSEERELTNPLMHFRGSSHGWVALYDRRSEDVFLYNPITRRHINLPPFRHFPDYPPNENGVYKVILSCSPDHDAPNCRAIMIYNNVQALPFCCPGLSNEWTRIGDHHWFDEEKGEAFCTGYIDCVFSNRHEALFSLTNNIGKNGVLESWDLGDIESPRAVKIAEVSWKGGRLGLPRRTKKDEKKKLWMTNEPMEHLVVAGEDLLVVTQHVVQSFDFDGVYVHSSGNEPYGFAYERGLPDVTVDFDVHIYDPEDGGLKYVEGSCLGGWAIFVGFYSDAVALRAAEFPELKPNSIYFTDAMLDALIDDCPTGGHDIGIFDYENKTVSPCYFPCDAKNLRKTFPAPMWFFSSRE</sequence>
<dbReference type="OrthoDB" id="1863935at2759"/>